<dbReference type="Proteomes" id="UP000035017">
    <property type="component" value="Unassembled WGS sequence"/>
</dbReference>
<protein>
    <recommendedName>
        <fullName evidence="1">EthD domain-containing protein</fullName>
    </recommendedName>
</protein>
<evidence type="ECO:0000259" key="1">
    <source>
        <dbReference type="Pfam" id="PF07110"/>
    </source>
</evidence>
<organism evidence="2 3">
    <name type="scientific">Agrobacterium tumefaciens</name>
    <dbReference type="NCBI Taxonomy" id="358"/>
    <lineage>
        <taxon>Bacteria</taxon>
        <taxon>Pseudomonadati</taxon>
        <taxon>Pseudomonadota</taxon>
        <taxon>Alphaproteobacteria</taxon>
        <taxon>Hyphomicrobiales</taxon>
        <taxon>Rhizobiaceae</taxon>
        <taxon>Rhizobium/Agrobacterium group</taxon>
        <taxon>Agrobacterium</taxon>
        <taxon>Agrobacterium tumefaciens complex</taxon>
    </lineage>
</organism>
<dbReference type="InterPro" id="IPR011008">
    <property type="entry name" value="Dimeric_a/b-barrel"/>
</dbReference>
<sequence>MIKTVTLLAKRDDWTREEFLKYWREVHGPLAIDVKNILRYVQSECLDNIVRQDIVEMDIAIDGVAEVWYESEEAMREARVSPEGQRLLADGAKFIGRARTVVVREDEFIALRIP</sequence>
<evidence type="ECO:0000313" key="2">
    <source>
        <dbReference type="EMBL" id="KIQ03442.1"/>
    </source>
</evidence>
<reference evidence="2 3" key="1">
    <citation type="submission" date="2014-12" db="EMBL/GenBank/DDBJ databases">
        <title>16Stimator: statistical estimation of ribosomal gene copy numbers from draft genome assemblies.</title>
        <authorList>
            <person name="Perisin M.A."/>
            <person name="Vetter M."/>
            <person name="Gilbert J.A."/>
            <person name="Bergelson J."/>
        </authorList>
    </citation>
    <scope>NUCLEOTIDE SEQUENCE [LARGE SCALE GENOMIC DNA]</scope>
    <source>
        <strain evidence="2 3">MEJ076</strain>
    </source>
</reference>
<dbReference type="GO" id="GO:0016491">
    <property type="term" value="F:oxidoreductase activity"/>
    <property type="evidence" value="ECO:0007669"/>
    <property type="project" value="InterPro"/>
</dbReference>
<comment type="caution">
    <text evidence="2">The sequence shown here is derived from an EMBL/GenBank/DDBJ whole genome shotgun (WGS) entry which is preliminary data.</text>
</comment>
<gene>
    <name evidence="2" type="ORF">RU07_08305</name>
</gene>
<dbReference type="Pfam" id="PF07110">
    <property type="entry name" value="EthD"/>
    <property type="match status" value="1"/>
</dbReference>
<dbReference type="EMBL" id="JXQV01000008">
    <property type="protein sequence ID" value="KIQ03442.1"/>
    <property type="molecule type" value="Genomic_DNA"/>
</dbReference>
<dbReference type="InterPro" id="IPR009799">
    <property type="entry name" value="EthD_dom"/>
</dbReference>
<dbReference type="SUPFAM" id="SSF54909">
    <property type="entry name" value="Dimeric alpha+beta barrel"/>
    <property type="match status" value="1"/>
</dbReference>
<proteinExistence type="predicted"/>
<feature type="domain" description="EthD" evidence="1">
    <location>
        <begin position="12"/>
        <end position="96"/>
    </location>
</feature>
<dbReference type="NCBIfam" id="TIGR02118">
    <property type="entry name" value="EthD family reductase"/>
    <property type="match status" value="1"/>
</dbReference>
<dbReference type="Gene3D" id="3.30.70.100">
    <property type="match status" value="1"/>
</dbReference>
<dbReference type="AlphaFoldDB" id="A0A0D0KUA4"/>
<evidence type="ECO:0000313" key="3">
    <source>
        <dbReference type="Proteomes" id="UP000035017"/>
    </source>
</evidence>
<name>A0A0D0KUA4_AGRTU</name>
<accession>A0A0D0KUA4</accession>